<proteinExistence type="predicted"/>
<evidence type="ECO:0000313" key="2">
    <source>
        <dbReference type="Proteomes" id="UP000681967"/>
    </source>
</evidence>
<name>A0A8S3GHU4_9BILA</name>
<evidence type="ECO:0000313" key="1">
    <source>
        <dbReference type="EMBL" id="CAF5163092.1"/>
    </source>
</evidence>
<sequence>VTGDWGDLPVSSFDTQSEVAIVNAMGKLRIKLNTTSQFTLGDNFYYDGVKAVSDSRFQNAYEHVIICGHDHNLQGKKDLILLLLIIQ</sequence>
<organism evidence="1 2">
    <name type="scientific">Rotaria magnacalcarata</name>
    <dbReference type="NCBI Taxonomy" id="392030"/>
    <lineage>
        <taxon>Eukaryota</taxon>
        <taxon>Metazoa</taxon>
        <taxon>Spiralia</taxon>
        <taxon>Gnathifera</taxon>
        <taxon>Rotifera</taxon>
        <taxon>Eurotatoria</taxon>
        <taxon>Bdelloidea</taxon>
        <taxon>Philodinida</taxon>
        <taxon>Philodinidae</taxon>
        <taxon>Rotaria</taxon>
    </lineage>
</organism>
<dbReference type="SUPFAM" id="SSF56300">
    <property type="entry name" value="Metallo-dependent phosphatases"/>
    <property type="match status" value="1"/>
</dbReference>
<dbReference type="EMBL" id="CAJOBH010268715">
    <property type="protein sequence ID" value="CAF5163092.1"/>
    <property type="molecule type" value="Genomic_DNA"/>
</dbReference>
<feature type="non-terminal residue" evidence="1">
    <location>
        <position position="1"/>
    </location>
</feature>
<accession>A0A8S3GHU4</accession>
<dbReference type="Proteomes" id="UP000681967">
    <property type="component" value="Unassembled WGS sequence"/>
</dbReference>
<dbReference type="InterPro" id="IPR029052">
    <property type="entry name" value="Metallo-depent_PP-like"/>
</dbReference>
<comment type="caution">
    <text evidence="1">The sequence shown here is derived from an EMBL/GenBank/DDBJ whole genome shotgun (WGS) entry which is preliminary data.</text>
</comment>
<dbReference type="Gene3D" id="3.60.21.10">
    <property type="match status" value="1"/>
</dbReference>
<gene>
    <name evidence="1" type="ORF">BYL167_LOCUS75164</name>
</gene>
<dbReference type="AlphaFoldDB" id="A0A8S3GHU4"/>
<reference evidence="1" key="1">
    <citation type="submission" date="2021-02" db="EMBL/GenBank/DDBJ databases">
        <authorList>
            <person name="Nowell W R."/>
        </authorList>
    </citation>
    <scope>NUCLEOTIDE SEQUENCE</scope>
</reference>
<protein>
    <submittedName>
        <fullName evidence="1">Uncharacterized protein</fullName>
    </submittedName>
</protein>